<feature type="compositionally biased region" description="Acidic residues" evidence="8">
    <location>
        <begin position="365"/>
        <end position="378"/>
    </location>
</feature>
<evidence type="ECO:0000259" key="10">
    <source>
        <dbReference type="Pfam" id="PF12932"/>
    </source>
</evidence>
<evidence type="ECO:0000313" key="12">
    <source>
        <dbReference type="Proteomes" id="UP000253472"/>
    </source>
</evidence>
<evidence type="ECO:0000256" key="8">
    <source>
        <dbReference type="SAM" id="MobiDB-lite"/>
    </source>
</evidence>
<feature type="region of interest" description="Disordered" evidence="8">
    <location>
        <begin position="1241"/>
        <end position="1351"/>
    </location>
</feature>
<proteinExistence type="inferred from homology"/>
<feature type="compositionally biased region" description="Low complexity" evidence="8">
    <location>
        <begin position="469"/>
        <end position="498"/>
    </location>
</feature>
<feature type="compositionally biased region" description="Low complexity" evidence="8">
    <location>
        <begin position="379"/>
        <end position="402"/>
    </location>
</feature>
<dbReference type="InterPro" id="IPR024340">
    <property type="entry name" value="Sec16_CCD"/>
</dbReference>
<feature type="compositionally biased region" description="Polar residues" evidence="8">
    <location>
        <begin position="684"/>
        <end position="709"/>
    </location>
</feature>
<keyword evidence="7" id="KW-0072">Autophagy</keyword>
<feature type="compositionally biased region" description="Low complexity" evidence="8">
    <location>
        <begin position="1634"/>
        <end position="1644"/>
    </location>
</feature>
<feature type="region of interest" description="Disordered" evidence="8">
    <location>
        <begin position="1"/>
        <end position="654"/>
    </location>
</feature>
<evidence type="ECO:0000256" key="2">
    <source>
        <dbReference type="ARBA" id="ARBA00005927"/>
    </source>
</evidence>
<evidence type="ECO:0000256" key="3">
    <source>
        <dbReference type="ARBA" id="ARBA00022448"/>
    </source>
</evidence>
<keyword evidence="5 7" id="KW-0931">ER-Golgi transport</keyword>
<comment type="function">
    <text evidence="6 7">Involved in the initiation of assembly of the COPII coat required for the formation of transport vesicles from the endoplasmic reticulum (ER) and the selection of cargo molecules. Also involved in autophagy.</text>
</comment>
<feature type="compositionally biased region" description="Basic and acidic residues" evidence="8">
    <location>
        <begin position="1933"/>
        <end position="1948"/>
    </location>
</feature>
<keyword evidence="4 7" id="KW-0256">Endoplasmic reticulum</keyword>
<accession>A0A367YHI6</accession>
<feature type="compositionally biased region" description="Basic and acidic residues" evidence="8">
    <location>
        <begin position="154"/>
        <end position="168"/>
    </location>
</feature>
<dbReference type="Proteomes" id="UP000253472">
    <property type="component" value="Unassembled WGS sequence"/>
</dbReference>
<feature type="compositionally biased region" description="Pro residues" evidence="8">
    <location>
        <begin position="615"/>
        <end position="630"/>
    </location>
</feature>
<keyword evidence="7" id="KW-0472">Membrane</keyword>
<feature type="region of interest" description="Disordered" evidence="8">
    <location>
        <begin position="1788"/>
        <end position="1816"/>
    </location>
</feature>
<feature type="compositionally biased region" description="Low complexity" evidence="8">
    <location>
        <begin position="1525"/>
        <end position="1538"/>
    </location>
</feature>
<dbReference type="Gene3D" id="1.20.58.940">
    <property type="match status" value="1"/>
</dbReference>
<dbReference type="GO" id="GO:0070971">
    <property type="term" value="C:endoplasmic reticulum exit site"/>
    <property type="evidence" value="ECO:0007669"/>
    <property type="project" value="TreeGrafter"/>
</dbReference>
<dbReference type="GO" id="GO:0016192">
    <property type="term" value="P:vesicle-mediated transport"/>
    <property type="evidence" value="ECO:0007669"/>
    <property type="project" value="UniProtKB-KW"/>
</dbReference>
<dbReference type="Pfam" id="PF12931">
    <property type="entry name" value="TPR_Sec16"/>
    <property type="match status" value="1"/>
</dbReference>
<protein>
    <recommendedName>
        <fullName evidence="7">Protein transport protein sec16</fullName>
    </recommendedName>
</protein>
<dbReference type="GO" id="GO:0006914">
    <property type="term" value="P:autophagy"/>
    <property type="evidence" value="ECO:0007669"/>
    <property type="project" value="UniProtKB-KW"/>
</dbReference>
<feature type="compositionally biased region" description="Low complexity" evidence="8">
    <location>
        <begin position="545"/>
        <end position="573"/>
    </location>
</feature>
<feature type="compositionally biased region" description="Basic and acidic residues" evidence="8">
    <location>
        <begin position="1549"/>
        <end position="1561"/>
    </location>
</feature>
<feature type="compositionally biased region" description="Basic and acidic residues" evidence="8">
    <location>
        <begin position="289"/>
        <end position="298"/>
    </location>
</feature>
<feature type="region of interest" description="Disordered" evidence="8">
    <location>
        <begin position="1500"/>
        <end position="1759"/>
    </location>
</feature>
<feature type="compositionally biased region" description="Basic and acidic residues" evidence="8">
    <location>
        <begin position="312"/>
        <end position="331"/>
    </location>
</feature>
<feature type="compositionally biased region" description="Low complexity" evidence="8">
    <location>
        <begin position="34"/>
        <end position="49"/>
    </location>
</feature>
<dbReference type="OrthoDB" id="8918678at2759"/>
<feature type="region of interest" description="Disordered" evidence="8">
    <location>
        <begin position="751"/>
        <end position="772"/>
    </location>
</feature>
<feature type="compositionally biased region" description="Polar residues" evidence="8">
    <location>
        <begin position="1"/>
        <end position="12"/>
    </location>
</feature>
<dbReference type="GO" id="GO:0015031">
    <property type="term" value="P:protein transport"/>
    <property type="evidence" value="ECO:0007669"/>
    <property type="project" value="UniProtKB-KW"/>
</dbReference>
<feature type="compositionally biased region" description="Polar residues" evidence="8">
    <location>
        <begin position="1285"/>
        <end position="1294"/>
    </location>
</feature>
<feature type="compositionally biased region" description="Pro residues" evidence="8">
    <location>
        <begin position="1505"/>
        <end position="1524"/>
    </location>
</feature>
<dbReference type="GO" id="GO:0007030">
    <property type="term" value="P:Golgi organization"/>
    <property type="evidence" value="ECO:0007669"/>
    <property type="project" value="TreeGrafter"/>
</dbReference>
<keyword evidence="12" id="KW-1185">Reference proteome</keyword>
<dbReference type="EMBL" id="QLNQ01000021">
    <property type="protein sequence ID" value="RCK65049.1"/>
    <property type="molecule type" value="Genomic_DNA"/>
</dbReference>
<evidence type="ECO:0000256" key="7">
    <source>
        <dbReference type="RuleBase" id="RU364101"/>
    </source>
</evidence>
<dbReference type="GO" id="GO:0005789">
    <property type="term" value="C:endoplasmic reticulum membrane"/>
    <property type="evidence" value="ECO:0007669"/>
    <property type="project" value="UniProtKB-SubCell"/>
</dbReference>
<comment type="subcellular location">
    <subcellularLocation>
        <location evidence="1">Endoplasmic reticulum membrane</location>
        <topology evidence="1">Peripheral membrane protein</topology>
        <orientation evidence="1">Cytoplasmic side</orientation>
    </subcellularLocation>
</comment>
<evidence type="ECO:0000259" key="9">
    <source>
        <dbReference type="Pfam" id="PF12931"/>
    </source>
</evidence>
<feature type="region of interest" description="Disordered" evidence="8">
    <location>
        <begin position="1382"/>
        <end position="1449"/>
    </location>
</feature>
<dbReference type="GO" id="GO:0012507">
    <property type="term" value="C:ER to Golgi transport vesicle membrane"/>
    <property type="evidence" value="ECO:0007669"/>
    <property type="project" value="TreeGrafter"/>
</dbReference>
<evidence type="ECO:0000256" key="5">
    <source>
        <dbReference type="ARBA" id="ARBA00022892"/>
    </source>
</evidence>
<dbReference type="STRING" id="5486.A0A367YHI6"/>
<dbReference type="InterPro" id="IPR024298">
    <property type="entry name" value="Sec16_Sec23-bd"/>
</dbReference>
<feature type="domain" description="Sec16 Sec23-binding" evidence="9">
    <location>
        <begin position="949"/>
        <end position="1210"/>
    </location>
</feature>
<feature type="compositionally biased region" description="Low complexity" evidence="8">
    <location>
        <begin position="240"/>
        <end position="266"/>
    </location>
</feature>
<feature type="compositionally biased region" description="Pro residues" evidence="8">
    <location>
        <begin position="1614"/>
        <end position="1627"/>
    </location>
</feature>
<feature type="domain" description="Sec16 central conserved" evidence="10">
    <location>
        <begin position="823"/>
        <end position="879"/>
    </location>
</feature>
<evidence type="ECO:0000313" key="11">
    <source>
        <dbReference type="EMBL" id="RCK65049.1"/>
    </source>
</evidence>
<comment type="similarity">
    <text evidence="2 7">Belongs to the SEC16 family.</text>
</comment>
<feature type="compositionally biased region" description="Basic and acidic residues" evidence="8">
    <location>
        <begin position="1863"/>
        <end position="1884"/>
    </location>
</feature>
<dbReference type="CDD" id="cd09233">
    <property type="entry name" value="ACE1-Sec16-like"/>
    <property type="match status" value="1"/>
</dbReference>
<feature type="region of interest" description="Disordered" evidence="8">
    <location>
        <begin position="669"/>
        <end position="738"/>
    </location>
</feature>
<organism evidence="11 12">
    <name type="scientific">Candida viswanathii</name>
    <dbReference type="NCBI Taxonomy" id="5486"/>
    <lineage>
        <taxon>Eukaryota</taxon>
        <taxon>Fungi</taxon>
        <taxon>Dikarya</taxon>
        <taxon>Ascomycota</taxon>
        <taxon>Saccharomycotina</taxon>
        <taxon>Pichiomycetes</taxon>
        <taxon>Debaryomycetaceae</taxon>
        <taxon>Candida/Lodderomyces clade</taxon>
        <taxon>Candida</taxon>
    </lineage>
</organism>
<feature type="compositionally biased region" description="Low complexity" evidence="8">
    <location>
        <begin position="1261"/>
        <end position="1281"/>
    </location>
</feature>
<feature type="compositionally biased region" description="Polar residues" evidence="8">
    <location>
        <begin position="417"/>
        <end position="426"/>
    </location>
</feature>
<feature type="compositionally biased region" description="Basic and acidic residues" evidence="8">
    <location>
        <begin position="1599"/>
        <end position="1610"/>
    </location>
</feature>
<feature type="compositionally biased region" description="Basic and acidic residues" evidence="8">
    <location>
        <begin position="115"/>
        <end position="134"/>
    </location>
</feature>
<sequence length="2059" mass="221576">MSEPNQDNDLNSQPPPQAIDDLFNDNSNNDDDFFNNMHDQQQPQEQEQPASVTKHASHEQPQVDESIPQSQSIDDLFANEQINHKDDFFSNQINTNHPAPPAAQDLPLNQITDFTRVDHIESVGHNLDEPRQPVEQHQSASGDGQFAAQQPELAYHEDHTASREHEELPANEAPIESLTEPIAQSTQNPIEQPREEIQVVAEVEIPEEAELEASKLDDLFTGNEDEDDNFLEGLKEGPGEVVEVIQEYQQEVSHAPEPAAPQQPTATHDDLFGGDDDVDFLQESQPAQEEPKVEEQPHVEAPPVKQPPAEEPQAKEAAVEQQTSKEPKPELFGDDEVDFLSELKHEEQPQQELKQSSLDKLASLDLDDDLLLDEEFLEEPVPQQPTQQYQPQQPRQQRSYVPAGPAKLPSYAPPPSSSTLTQSNEFIKNLEQSKKKHDAYDFPDTLIVNKVRPAPRQASATSSASNRYGPPSGTQSSVPSVSSSTGPLGDIKTASLAPPAAPPTSAPKKSFFVDFPDEDIPKPRRSVRAVPVKSVNQIHSPLVLNQQNQQQQQPPAAPPTAAATGGAKTAKTPPVNPYKPKSGTSPIFQQHVPLVHQSGIAPPSVNVPNAYAPAQHPPAPQAYAFPPPGPQQATQQQVPPPPGPPASNAYAPVPHAGRAQMSPVNAYAPQPTATLQPVPHGGQPPTTTRNRQPSINTNVGKVPSQNSPYVPNAGPYAPLNQHNRSHSRANSLVGGKGKEINPYAPALHTVVSSEHTPQQQQPGAPTGMLPPPARARGFSNARAGGNIYKSAPKVANPEQLNFRQFPIFSSSVGNRCAIVIPSNMYNNQVPSIVVQPISNLLKDKEIYAEFPGPLIKGKSKKKDIEKWLELSSNYLRNSSKFDELLLNDVLLHLIKHDGDVHNKEFLRAACQLLNPNINFEASEVMSSFAGIVGATNAHKLDNSGINTVFSLIQTGNLTKAYEYCISRGDWALALIISGPENFAKVAAEYARNTFPFAKTNNKVLHIMPIILKVLAGNVSSIIEDLNAVPTEGEYANMHWREIIASVAISGTVKASEFLAEFGRFLQNHGNLIGCELAYIMAGYPFNNTNFMVLASGHNSMYTEVYEYATSITKPLYFPHLVAVKLRHASTLADYGLINESQRYIDYINTSIKSLGNKSPYITPNLIHEFQNLIMRLSEVGSGDQGNWFSGKISKVNLDKIWGQIDKFIVGGEDQQLLKANKVDNGAFRNFSPSVSRNASSVNLPTISNRGPLDHVLERKPTTSSTPGGSTMLPPQLAPPQLIAHGSTNSVSKYSPGTKVDRYAPSPQQGNPLAQDYIAGGSAAPGFPHHSPLPPHLPSNAVNDSPNAPRYAQTANNSRVYGYQIGAQTSTSSLASIGNSSYLHSAQHQHQQQTNQYTPGHKKQFSGSSVISGEGLGIDFNQGDGANKGYAPPPNSDAALRSSNTVVGPNGSPVLQKNSISHGAPLPVMNASVIRQGAPPAANKNYAPPAVQQEIAPPVEQETVAPAPPPAPPKAPVPATQPPVPAIAEPPATQQEEQIPAPPPPSSEPVIDHGEEEKHVHEPSSAPQGSIIEPLKDIPLQSVSAPPQQPVHPEPEVVTDEPKEEQSKEEETVVPSPPPPPAAPPAAPPRRASKPRANPYAPGGSSSAGGGASAPKLKPKRSKYGPPPGIKSEPPVDLSPDPSQLAGGNVDSISMFSYGGYSEPAPFANPHQPQPPAAKEEKPEVLQQPQAVPNIDDSFDDNYSAYGGVKSTPANSTPLILNQGGQNLSLLSTPKNSLQMQQNHAFEGFPIPGSPDDTTRPNSIMGHPRGGAGGFFSSRLSESQSVLYQQYTVADDTVGDYIPIVEEEDEEDEDEDVVAKKKKQQEEERKKQEEEERKKQEEQKKKSASSSSGGGTGGSGRLFSLFGNGNKKQQAEGEKQVYKAHLGQKNTFVYDEKLKRWIDKSKPLEEQIAASAPPPPPPKKKLPTPSSTPGGGPPPLPSSSPTGGAPTPPVAGGPPKSGNNINTLKPKKSLANAGLDDLLSLTENSTPSASRASGTPGGGAGNRRNKRRGYVNVMEK</sequence>
<evidence type="ECO:0000256" key="6">
    <source>
        <dbReference type="ARBA" id="ARBA00024687"/>
    </source>
</evidence>
<comment type="caution">
    <text evidence="11">The sequence shown here is derived from an EMBL/GenBank/DDBJ whole genome shotgun (WGS) entry which is preliminary data.</text>
</comment>
<dbReference type="GO" id="GO:0070973">
    <property type="term" value="P:protein localization to endoplasmic reticulum exit site"/>
    <property type="evidence" value="ECO:0007669"/>
    <property type="project" value="TreeGrafter"/>
</dbReference>
<keyword evidence="3 7" id="KW-0813">Transport</keyword>
<gene>
    <name evidence="11" type="primary">SEC16</name>
    <name evidence="11" type="ORF">Cantr_00624</name>
</gene>
<name>A0A367YHI6_9ASCO</name>
<evidence type="ECO:0000256" key="4">
    <source>
        <dbReference type="ARBA" id="ARBA00022824"/>
    </source>
</evidence>
<reference evidence="11 12" key="1">
    <citation type="submission" date="2018-06" db="EMBL/GenBank/DDBJ databases">
        <title>Whole genome sequencing of Candida tropicalis (genome annotated by CSBL at Korea University).</title>
        <authorList>
            <person name="Ahn J."/>
        </authorList>
    </citation>
    <scope>NUCLEOTIDE SEQUENCE [LARGE SCALE GENOMIC DNA]</scope>
    <source>
        <strain evidence="11 12">ATCC 20962</strain>
    </source>
</reference>
<dbReference type="PANTHER" id="PTHR13402:SF6">
    <property type="entry name" value="SECRETORY 16, ISOFORM I"/>
    <property type="match status" value="1"/>
</dbReference>
<feature type="compositionally biased region" description="Polar residues" evidence="8">
    <location>
        <begin position="1440"/>
        <end position="1449"/>
    </location>
</feature>
<keyword evidence="7" id="KW-0653">Protein transport</keyword>
<dbReference type="Pfam" id="PF12932">
    <property type="entry name" value="Sec16"/>
    <property type="match status" value="1"/>
</dbReference>
<feature type="compositionally biased region" description="Basic and acidic residues" evidence="8">
    <location>
        <begin position="1251"/>
        <end position="1260"/>
    </location>
</feature>
<evidence type="ECO:0000256" key="1">
    <source>
        <dbReference type="ARBA" id="ARBA00004397"/>
    </source>
</evidence>
<dbReference type="PANTHER" id="PTHR13402">
    <property type="entry name" value="RGPR-RELATED"/>
    <property type="match status" value="1"/>
</dbReference>
<feature type="region of interest" description="Disordered" evidence="8">
    <location>
        <begin position="1845"/>
        <end position="2059"/>
    </location>
</feature>
<feature type="compositionally biased region" description="Acidic residues" evidence="8">
    <location>
        <begin position="1845"/>
        <end position="1855"/>
    </location>
</feature>
<feature type="compositionally biased region" description="Polar residues" evidence="8">
    <location>
        <begin position="2024"/>
        <end position="2036"/>
    </location>
</feature>